<evidence type="ECO:0000313" key="1">
    <source>
        <dbReference type="EMBL" id="QCG76195.1"/>
    </source>
</evidence>
<keyword evidence="2" id="KW-1185">Reference proteome</keyword>
<protein>
    <submittedName>
        <fullName evidence="1">Structural protein</fullName>
    </submittedName>
</protein>
<proteinExistence type="predicted"/>
<dbReference type="EMBL" id="MK797984">
    <property type="protein sequence ID" value="QCG76195.1"/>
    <property type="molecule type" value="Genomic_DNA"/>
</dbReference>
<sequence length="248" mass="27140">MIVDNLKDVVRNTHGLGFIDTVKIIGSVNETKLEAMSTNKTVVMYGSLKKSIPGLDDTVGLSRMSVLSGMLNFPPYSGDDAEVSIKKQERNGEEIPAEIVFSSSTGHKSSYRFMARDTVDEVLKVPPFRGVVWDIVIQPTKQAMKDLQYFSAVLGSYESNFLVKVTDGVLEFHIGTGATSDRTVVPFAKDVKSTLRNNWSWPLPEVLAILKNADSGKCTMSISSQGALMIELDTGLIEVQYILPAKSA</sequence>
<name>A0A4Y1LV75_9CAUD</name>
<organism evidence="1 2">
    <name type="scientific">Pseudomonas phage vB_PaeM_PA5oct</name>
    <dbReference type="NCBI Taxonomy" id="2163605"/>
    <lineage>
        <taxon>Viruses</taxon>
        <taxon>Duplodnaviria</taxon>
        <taxon>Heunggongvirae</taxon>
        <taxon>Uroviricota</taxon>
        <taxon>Caudoviricetes</taxon>
        <taxon>Arenbergviridae</taxon>
        <taxon>Wroclawvirus</taxon>
        <taxon>Wroclawvirus PA5oct</taxon>
    </lineage>
</organism>
<gene>
    <name evidence="1" type="ORF">EST35_0314</name>
</gene>
<reference evidence="2" key="1">
    <citation type="journal article" date="2020" name="bioRxiv">
        <title>Integrative omics analysis of Pseudomonas aeruginosa virus PA5oct highlights the molecular complexity of jumbo phages.</title>
        <authorList>
            <person name="Lood C."/>
            <person name="Danis-Wlodarczyk K."/>
            <person name="Blasdel B.G."/>
            <person name="Jang H.B."/>
            <person name="Vandenheuvel D."/>
            <person name="Briers Y."/>
            <person name="Noben J.-P."/>
            <person name="van Noort V."/>
            <person name="Drulis-Kawa Z."/>
            <person name="Lavigne R."/>
        </authorList>
    </citation>
    <scope>NUCLEOTIDE SEQUENCE [LARGE SCALE GENOMIC DNA]</scope>
</reference>
<dbReference type="Proteomes" id="UP000316733">
    <property type="component" value="Segment"/>
</dbReference>
<evidence type="ECO:0000313" key="2">
    <source>
        <dbReference type="Proteomes" id="UP000316733"/>
    </source>
</evidence>
<accession>A0A4Y1LV75</accession>